<proteinExistence type="predicted"/>
<name>A0A6G1E0B3_9ORYZ</name>
<evidence type="ECO:0000313" key="2">
    <source>
        <dbReference type="Proteomes" id="UP000479710"/>
    </source>
</evidence>
<dbReference type="AlphaFoldDB" id="A0A6G1E0B3"/>
<sequence>MASASALPPWVVLDRNVEDADLVDMSDHKWATVKCSTREAYGCGEFGQALVEGLTLYVRLGDGRNDRFSAHAVRATDEALRRIAPPTNPGHSLFPGHPRTTAPRITFTIYLNGAEENLLVLTAAFKSGCNVYYLLYDNIDESLIMIPSLTPPYSWFKAFPTQPILRRCSTGGYDLAVLGRASGPEGNTRRLSAYGR</sequence>
<organism evidence="1 2">
    <name type="scientific">Oryza meyeriana var. granulata</name>
    <dbReference type="NCBI Taxonomy" id="110450"/>
    <lineage>
        <taxon>Eukaryota</taxon>
        <taxon>Viridiplantae</taxon>
        <taxon>Streptophyta</taxon>
        <taxon>Embryophyta</taxon>
        <taxon>Tracheophyta</taxon>
        <taxon>Spermatophyta</taxon>
        <taxon>Magnoliopsida</taxon>
        <taxon>Liliopsida</taxon>
        <taxon>Poales</taxon>
        <taxon>Poaceae</taxon>
        <taxon>BOP clade</taxon>
        <taxon>Oryzoideae</taxon>
        <taxon>Oryzeae</taxon>
        <taxon>Oryzinae</taxon>
        <taxon>Oryza</taxon>
        <taxon>Oryza meyeriana</taxon>
    </lineage>
</organism>
<accession>A0A6G1E0B3</accession>
<comment type="caution">
    <text evidence="1">The sequence shown here is derived from an EMBL/GenBank/DDBJ whole genome shotgun (WGS) entry which is preliminary data.</text>
</comment>
<dbReference type="EMBL" id="SPHZ02000005">
    <property type="protein sequence ID" value="KAF0917824.1"/>
    <property type="molecule type" value="Genomic_DNA"/>
</dbReference>
<keyword evidence="2" id="KW-1185">Reference proteome</keyword>
<dbReference type="Proteomes" id="UP000479710">
    <property type="component" value="Unassembled WGS sequence"/>
</dbReference>
<dbReference type="OrthoDB" id="689746at2759"/>
<reference evidence="1 2" key="1">
    <citation type="submission" date="2019-11" db="EMBL/GenBank/DDBJ databases">
        <title>Whole genome sequence of Oryza granulata.</title>
        <authorList>
            <person name="Li W."/>
        </authorList>
    </citation>
    <scope>NUCLEOTIDE SEQUENCE [LARGE SCALE GENOMIC DNA]</scope>
    <source>
        <strain evidence="2">cv. Menghai</strain>
        <tissue evidence="1">Leaf</tissue>
    </source>
</reference>
<gene>
    <name evidence="1" type="ORF">E2562_021493</name>
</gene>
<protein>
    <submittedName>
        <fullName evidence="1">Uncharacterized protein</fullName>
    </submittedName>
</protein>
<evidence type="ECO:0000313" key="1">
    <source>
        <dbReference type="EMBL" id="KAF0917824.1"/>
    </source>
</evidence>